<dbReference type="Proteomes" id="UP000280960">
    <property type="component" value="Chromosome"/>
</dbReference>
<keyword evidence="1" id="KW-0501">Molybdenum cofactor biosynthesis</keyword>
<keyword evidence="1" id="KW-0479">Metal-binding</keyword>
<dbReference type="SUPFAM" id="SSF53218">
    <property type="entry name" value="Molybdenum cofactor biosynthesis proteins"/>
    <property type="match status" value="1"/>
</dbReference>
<comment type="function">
    <text evidence="1">Catalyzes the insertion of molybdate into adenylated molybdopterin with the concomitant release of AMP.</text>
</comment>
<dbReference type="PANTHER" id="PTHR10192:SF28">
    <property type="entry name" value="MOLYBDOPTERIN MOLYBDENUMTRANSFERASE"/>
    <property type="match status" value="1"/>
</dbReference>
<accession>A0A3G2R1A4</accession>
<dbReference type="Pfam" id="PF00994">
    <property type="entry name" value="MoCF_biosynth"/>
    <property type="match status" value="1"/>
</dbReference>
<evidence type="ECO:0000259" key="2">
    <source>
        <dbReference type="SMART" id="SM00852"/>
    </source>
</evidence>
<proteinExistence type="inferred from homology"/>
<name>A0A3G2R1A4_9FIRM</name>
<dbReference type="UniPathway" id="UPA00344"/>
<dbReference type="GO" id="GO:0046872">
    <property type="term" value="F:metal ion binding"/>
    <property type="evidence" value="ECO:0007669"/>
    <property type="project" value="UniProtKB-UniRule"/>
</dbReference>
<dbReference type="EMBL" id="CP033169">
    <property type="protein sequence ID" value="AYO29246.1"/>
    <property type="molecule type" value="Genomic_DNA"/>
</dbReference>
<reference evidence="3 4" key="1">
    <citation type="submission" date="2018-10" db="EMBL/GenBank/DDBJ databases">
        <authorList>
            <person name="Zhang X."/>
        </authorList>
    </citation>
    <scope>NUCLEOTIDE SEQUENCE [LARGE SCALE GENOMIC DNA]</scope>
    <source>
        <strain evidence="3 4">SK-G1</strain>
    </source>
</reference>
<gene>
    <name evidence="3" type="ORF">D2962_00290</name>
</gene>
<organism evidence="3 4">
    <name type="scientific">Biomaibacter acetigenes</name>
    <dbReference type="NCBI Taxonomy" id="2316383"/>
    <lineage>
        <taxon>Bacteria</taxon>
        <taxon>Bacillati</taxon>
        <taxon>Bacillota</taxon>
        <taxon>Clostridia</taxon>
        <taxon>Thermosediminibacterales</taxon>
        <taxon>Tepidanaerobacteraceae</taxon>
        <taxon>Biomaibacter</taxon>
    </lineage>
</organism>
<protein>
    <recommendedName>
        <fullName evidence="1">Molybdopterin molybdenumtransferase</fullName>
        <ecNumber evidence="1">2.10.1.1</ecNumber>
    </recommendedName>
</protein>
<feature type="domain" description="MoaB/Mog" evidence="2">
    <location>
        <begin position="174"/>
        <end position="306"/>
    </location>
</feature>
<comment type="catalytic activity">
    <reaction evidence="1">
        <text>adenylyl-molybdopterin + molybdate = Mo-molybdopterin + AMP + H(+)</text>
        <dbReference type="Rhea" id="RHEA:35047"/>
        <dbReference type="ChEBI" id="CHEBI:15378"/>
        <dbReference type="ChEBI" id="CHEBI:36264"/>
        <dbReference type="ChEBI" id="CHEBI:62727"/>
        <dbReference type="ChEBI" id="CHEBI:71302"/>
        <dbReference type="ChEBI" id="CHEBI:456215"/>
    </reaction>
</comment>
<dbReference type="CDD" id="cd03522">
    <property type="entry name" value="MoeA_like"/>
    <property type="match status" value="1"/>
</dbReference>
<comment type="pathway">
    <text evidence="1">Cofactor biosynthesis; molybdopterin biosynthesis.</text>
</comment>
<dbReference type="PANTHER" id="PTHR10192">
    <property type="entry name" value="MOLYBDOPTERIN BIOSYNTHESIS PROTEIN"/>
    <property type="match status" value="1"/>
</dbReference>
<dbReference type="InterPro" id="IPR038987">
    <property type="entry name" value="MoeA-like"/>
</dbReference>
<dbReference type="AlphaFoldDB" id="A0A3G2R1A4"/>
<evidence type="ECO:0000313" key="3">
    <source>
        <dbReference type="EMBL" id="AYO29246.1"/>
    </source>
</evidence>
<sequence length="339" mass="37240">MKQVPVEKAVGMILCQDITKIVPGEFKGRAFKKGHVIQKEDVDELLKLGKEHIYVWEPRAGEIHEDEAAVRLAGAMAGENVEYGEPKEGKSTLSSRIKGLYEVNSALLRKINSIDMVSVASLPGNFAVEKGRKLAGARVIPLVIEEEKIQKVENLCRDKGPTFRVIPYKRLKAAVITTGNEVFKGRIEDGFGPVILKKLEYFEADYMGQTLCPDDMEEIKRAILRAREKGADLIILTGGMSVDPDDLTPGAIKSTGATVVTYGAPVQPGNMFMMAYLESAAVLGVPGCAMYYSTTILDVVLPRIFAGKVLKKQDFIDMGEGSLCSSCESCRYPNCYFCR</sequence>
<dbReference type="Gene3D" id="3.40.980.10">
    <property type="entry name" value="MoaB/Mog-like domain"/>
    <property type="match status" value="1"/>
</dbReference>
<dbReference type="EC" id="2.10.1.1" evidence="1"/>
<keyword evidence="4" id="KW-1185">Reference proteome</keyword>
<dbReference type="KEGG" id="bacg:D2962_00290"/>
<dbReference type="SMART" id="SM00852">
    <property type="entry name" value="MoCF_biosynth"/>
    <property type="match status" value="1"/>
</dbReference>
<evidence type="ECO:0000313" key="4">
    <source>
        <dbReference type="Proteomes" id="UP000280960"/>
    </source>
</evidence>
<dbReference type="InterPro" id="IPR036425">
    <property type="entry name" value="MoaB/Mog-like_dom_sf"/>
</dbReference>
<dbReference type="GO" id="GO:0061599">
    <property type="term" value="F:molybdopterin molybdotransferase activity"/>
    <property type="evidence" value="ECO:0007669"/>
    <property type="project" value="UniProtKB-UniRule"/>
</dbReference>
<comment type="similarity">
    <text evidence="1">Belongs to the MoeA family.</text>
</comment>
<dbReference type="GO" id="GO:0005829">
    <property type="term" value="C:cytosol"/>
    <property type="evidence" value="ECO:0007669"/>
    <property type="project" value="TreeGrafter"/>
</dbReference>
<keyword evidence="1" id="KW-0808">Transferase</keyword>
<dbReference type="GO" id="GO:0006777">
    <property type="term" value="P:Mo-molybdopterin cofactor biosynthetic process"/>
    <property type="evidence" value="ECO:0007669"/>
    <property type="project" value="UniProtKB-UniRule"/>
</dbReference>
<keyword evidence="1" id="KW-0460">Magnesium</keyword>
<dbReference type="RefSeq" id="WP_120765191.1">
    <property type="nucleotide sequence ID" value="NZ_CP033169.1"/>
</dbReference>
<comment type="cofactor">
    <cofactor evidence="1">
        <name>Mg(2+)</name>
        <dbReference type="ChEBI" id="CHEBI:18420"/>
    </cofactor>
</comment>
<keyword evidence="1" id="KW-0500">Molybdenum</keyword>
<evidence type="ECO:0000256" key="1">
    <source>
        <dbReference type="RuleBase" id="RU365090"/>
    </source>
</evidence>
<dbReference type="InterPro" id="IPR001453">
    <property type="entry name" value="MoaB/Mog_dom"/>
</dbReference>